<reference evidence="1 2" key="1">
    <citation type="submission" date="2018-10" db="EMBL/GenBank/DDBJ databases">
        <title>A high-quality apple genome assembly.</title>
        <authorList>
            <person name="Hu J."/>
        </authorList>
    </citation>
    <scope>NUCLEOTIDE SEQUENCE [LARGE SCALE GENOMIC DNA]</scope>
    <source>
        <strain evidence="2">cv. HFTH1</strain>
        <tissue evidence="1">Young leaf</tissue>
    </source>
</reference>
<dbReference type="Proteomes" id="UP000290289">
    <property type="component" value="Chromosome 8"/>
</dbReference>
<dbReference type="AlphaFoldDB" id="A0A498J8K6"/>
<dbReference type="EMBL" id="RDQH01000334">
    <property type="protein sequence ID" value="RXH92018.1"/>
    <property type="molecule type" value="Genomic_DNA"/>
</dbReference>
<protein>
    <submittedName>
        <fullName evidence="1">Uncharacterized protein</fullName>
    </submittedName>
</protein>
<sequence length="72" mass="8219">MLLHFLAITPSVPLRPLLNLPTTRFPKSDFCFWVLHLSPIQSVKGEPSMTLKVMTNKTLRQCLNSKLLALRD</sequence>
<name>A0A498J8K6_MALDO</name>
<organism evidence="1 2">
    <name type="scientific">Malus domestica</name>
    <name type="common">Apple</name>
    <name type="synonym">Pyrus malus</name>
    <dbReference type="NCBI Taxonomy" id="3750"/>
    <lineage>
        <taxon>Eukaryota</taxon>
        <taxon>Viridiplantae</taxon>
        <taxon>Streptophyta</taxon>
        <taxon>Embryophyta</taxon>
        <taxon>Tracheophyta</taxon>
        <taxon>Spermatophyta</taxon>
        <taxon>Magnoliopsida</taxon>
        <taxon>eudicotyledons</taxon>
        <taxon>Gunneridae</taxon>
        <taxon>Pentapetalae</taxon>
        <taxon>rosids</taxon>
        <taxon>fabids</taxon>
        <taxon>Rosales</taxon>
        <taxon>Rosaceae</taxon>
        <taxon>Amygdaloideae</taxon>
        <taxon>Maleae</taxon>
        <taxon>Malus</taxon>
    </lineage>
</organism>
<comment type="caution">
    <text evidence="1">The sequence shown here is derived from an EMBL/GenBank/DDBJ whole genome shotgun (WGS) entry which is preliminary data.</text>
</comment>
<evidence type="ECO:0000313" key="2">
    <source>
        <dbReference type="Proteomes" id="UP000290289"/>
    </source>
</evidence>
<evidence type="ECO:0000313" key="1">
    <source>
        <dbReference type="EMBL" id="RXH92018.1"/>
    </source>
</evidence>
<gene>
    <name evidence="1" type="ORF">DVH24_021041</name>
</gene>
<keyword evidence="2" id="KW-1185">Reference proteome</keyword>
<accession>A0A498J8K6</accession>
<proteinExistence type="predicted"/>